<dbReference type="Pfam" id="PF07510">
    <property type="entry name" value="GmrSD_C"/>
    <property type="match status" value="1"/>
</dbReference>
<protein>
    <submittedName>
        <fullName evidence="3">HNH endonuclease family protein</fullName>
    </submittedName>
</protein>
<feature type="domain" description="GmrSD restriction endonucleases C-terminal" evidence="2">
    <location>
        <begin position="98"/>
        <end position="203"/>
    </location>
</feature>
<accession>A0ABW6RFQ5</accession>
<dbReference type="PANTHER" id="PTHR24094">
    <property type="entry name" value="SECRETED PROTEIN"/>
    <property type="match status" value="1"/>
</dbReference>
<gene>
    <name evidence="3" type="ORF">ACFYWW_16730</name>
</gene>
<reference evidence="3 4" key="1">
    <citation type="submission" date="2024-10" db="EMBL/GenBank/DDBJ databases">
        <title>The Natural Products Discovery Center: Release of the First 8490 Sequenced Strains for Exploring Actinobacteria Biosynthetic Diversity.</title>
        <authorList>
            <person name="Kalkreuter E."/>
            <person name="Kautsar S.A."/>
            <person name="Yang D."/>
            <person name="Bader C.D."/>
            <person name="Teijaro C.N."/>
            <person name="Fluegel L."/>
            <person name="Davis C.M."/>
            <person name="Simpson J.R."/>
            <person name="Lauterbach L."/>
            <person name="Steele A.D."/>
            <person name="Gui C."/>
            <person name="Meng S."/>
            <person name="Li G."/>
            <person name="Viehrig K."/>
            <person name="Ye F."/>
            <person name="Su P."/>
            <person name="Kiefer A.F."/>
            <person name="Nichols A."/>
            <person name="Cepeda A.J."/>
            <person name="Yan W."/>
            <person name="Fan B."/>
            <person name="Jiang Y."/>
            <person name="Adhikari A."/>
            <person name="Zheng C.-J."/>
            <person name="Schuster L."/>
            <person name="Cowan T.M."/>
            <person name="Smanski M.J."/>
            <person name="Chevrette M.G."/>
            <person name="De Carvalho L.P.S."/>
            <person name="Shen B."/>
        </authorList>
    </citation>
    <scope>NUCLEOTIDE SEQUENCE [LARGE SCALE GENOMIC DNA]</scope>
    <source>
        <strain evidence="3 4">NPDC003029</strain>
    </source>
</reference>
<comment type="caution">
    <text evidence="3">The sequence shown here is derived from an EMBL/GenBank/DDBJ whole genome shotgun (WGS) entry which is preliminary data.</text>
</comment>
<proteinExistence type="predicted"/>
<feature type="signal peptide" evidence="1">
    <location>
        <begin position="1"/>
        <end position="27"/>
    </location>
</feature>
<evidence type="ECO:0000313" key="3">
    <source>
        <dbReference type="EMBL" id="MFF3340361.1"/>
    </source>
</evidence>
<keyword evidence="3" id="KW-0378">Hydrolase</keyword>
<keyword evidence="4" id="KW-1185">Reference proteome</keyword>
<dbReference type="InterPro" id="IPR011089">
    <property type="entry name" value="GmrSD_C"/>
</dbReference>
<evidence type="ECO:0000313" key="4">
    <source>
        <dbReference type="Proteomes" id="UP001601976"/>
    </source>
</evidence>
<dbReference type="GO" id="GO:0004519">
    <property type="term" value="F:endonuclease activity"/>
    <property type="evidence" value="ECO:0007669"/>
    <property type="project" value="UniProtKB-KW"/>
</dbReference>
<keyword evidence="3" id="KW-0255">Endonuclease</keyword>
<feature type="chain" id="PRO_5047070516" evidence="1">
    <location>
        <begin position="28"/>
        <end position="219"/>
    </location>
</feature>
<dbReference type="RefSeq" id="WP_355713198.1">
    <property type="nucleotide sequence ID" value="NZ_JBEXNP010000002.1"/>
</dbReference>
<organism evidence="3 4">
    <name type="scientific">Streptomyces flavidovirens</name>
    <dbReference type="NCBI Taxonomy" id="67298"/>
    <lineage>
        <taxon>Bacteria</taxon>
        <taxon>Bacillati</taxon>
        <taxon>Actinomycetota</taxon>
        <taxon>Actinomycetes</taxon>
        <taxon>Kitasatosporales</taxon>
        <taxon>Streptomycetaceae</taxon>
        <taxon>Streptomyces</taxon>
    </lineage>
</organism>
<keyword evidence="1" id="KW-0732">Signal</keyword>
<keyword evidence="3" id="KW-0540">Nuclease</keyword>
<dbReference type="Proteomes" id="UP001601976">
    <property type="component" value="Unassembled WGS sequence"/>
</dbReference>
<dbReference type="PANTHER" id="PTHR24094:SF15">
    <property type="entry name" value="AMP-DEPENDENT SYNTHETASE_LIGASE DOMAIN-CONTAINING PROTEIN-RELATED"/>
    <property type="match status" value="1"/>
</dbReference>
<name>A0ABW6RFQ5_9ACTN</name>
<evidence type="ECO:0000259" key="2">
    <source>
        <dbReference type="Pfam" id="PF07510"/>
    </source>
</evidence>
<sequence>MIKMTGRALAGAALALLPLLGATPAEAAAPRLLSLTEGIRAIPLGTESRDGYTRTSFRHWTDEDRDGCSTRAEVLISESREEPTVEASCKVTKGVWFSYYDELTVTDPSGLDVDHMVPLAEAWDSGASQWTADRRRAYANDLGTEQSLVAVTAKINRSKADQDPAQWLPPSADARCTYASEWTATKLRWNLTADAAEQAALLELAEGCGATRVEYEPAL</sequence>
<evidence type="ECO:0000256" key="1">
    <source>
        <dbReference type="SAM" id="SignalP"/>
    </source>
</evidence>
<dbReference type="EMBL" id="JBIAPK010000004">
    <property type="protein sequence ID" value="MFF3340361.1"/>
    <property type="molecule type" value="Genomic_DNA"/>
</dbReference>